<dbReference type="SUPFAM" id="SSF48097">
    <property type="entry name" value="Regulator of G-protein signaling, RGS"/>
    <property type="match status" value="3"/>
</dbReference>
<comment type="caution">
    <text evidence="3">The sequence shown here is derived from an EMBL/GenBank/DDBJ whole genome shotgun (WGS) entry which is preliminary data.</text>
</comment>
<accession>A0A4Z2D6L4</accession>
<gene>
    <name evidence="3" type="ORF">EWB00_004039</name>
</gene>
<feature type="compositionally biased region" description="Acidic residues" evidence="1">
    <location>
        <begin position="516"/>
        <end position="527"/>
    </location>
</feature>
<feature type="compositionally biased region" description="Polar residues" evidence="1">
    <location>
        <begin position="163"/>
        <end position="190"/>
    </location>
</feature>
<dbReference type="GO" id="GO:0005737">
    <property type="term" value="C:cytoplasm"/>
    <property type="evidence" value="ECO:0007669"/>
    <property type="project" value="TreeGrafter"/>
</dbReference>
<dbReference type="Gene3D" id="1.10.167.10">
    <property type="entry name" value="Regulator of G-protein Signalling 4, domain 2"/>
    <property type="match status" value="3"/>
</dbReference>
<sequence length="1225" mass="142270">MGRIRTSSIFFAVMYLTKNIIHVFYVNRSDIYRELLLCKLLAAPLELNTDRIDYWDPFGDDLASSFVGPSGISRHTYTSGTSDLSTYDNETENNYEESFGKNNEYSTTNSNQSSGETVQTINESVSRESSIKSIRRRSREYSKYFKTRRLSMFEGLLPKLNDDTNVNCSSPLNEQTSYDESNTQSENNSKIYRRQSEPIKSFNYQYYHYAKNDTFKTIEHIQHHLKQLNLTNLNSSKMNFTNSSIENKTKFNVDDNHISSMNNAKSILSDEIDIKNVFHQIQAMEERQNIPMQKLKELLLSSRDGMKDFMAFLVTTNGIHLVDFWLDCETIKMISSTETNSCYNSIKMKFDLIRDLEDRYLLRLTAKARQQLFTSINTISEYLVSKCSNNNNNNNNDPNESYLCQLGNMMFDCVQYDCLRRLRYYWLPRWLLHWERIIRDCQFLPSNCGGSGLFYLPSRCSSIIRTSSNVNTENLSINSSDIEPENHDDDDDDDDDNGESHAEYEEVQSNEVFRGDDDDDDDDDDKNNEDKHTSMQLTHTTFTMSNDEKSWNQEIYDTVIKNALTRNGLIKSEQNKEILRNTVKQRLKLKPPSTLTSSSVNTSRTMTQFSRLSNDTTNLLNQYSIHSKTNLSLFNRLNVSWTIPLNVNDTIGLKQYPGFKWNLLKVNSSIVIQQQMKTLMYNSNEKTSLIIDSFISTLGLNNNNNNEYTTDILLKSSLNNETLLFKNNLSSDKMQLINKESNKQQKVKESSLNEQNFNGISSMNILKKKCLAAIHADASSGGPFQAYLERNGHERQNRMLGFLQTLHDYSRQNLSSMANRFTKLTKIWYIVNHFLRSNSRWSINIDSSLLKSIIEVIQSKRETTPVQLFDSVKSICLNEIYTFWIDYLKYDAFQFVHPLKSTSSNQLKRSNSWDNLTPSEKEEHIRMKLEQARITEKERRKAVLAARKRQRDALKSKKQDSTLSGLIKITESDEETGIIKQLDNQTEVQSKRKSTQLFNLKSMIDNKLLISMFQEWLKTTLNKSSLHHNALNHLAFILDVNQYLTTSINQLNIEKLKYKISKAGIIYDNYLRVSCKKPIEVPVKFAKRLDQEKDRPTSATLKGLQNYHLNNLYSLFNDFLNVTAKKLGLSVIQLCQMPEIELAPLVETPKTQSQTKKTKQKFSIKMRPMLEDKEELTELLKNAAFQTPNFKLILFYQYLVDYGSKENCPFIDQDLIFHIEILRFE</sequence>
<dbReference type="OrthoDB" id="10013157at2759"/>
<organism evidence="3 4">
    <name type="scientific">Schistosoma japonicum</name>
    <name type="common">Blood fluke</name>
    <dbReference type="NCBI Taxonomy" id="6182"/>
    <lineage>
        <taxon>Eukaryota</taxon>
        <taxon>Metazoa</taxon>
        <taxon>Spiralia</taxon>
        <taxon>Lophotrochozoa</taxon>
        <taxon>Platyhelminthes</taxon>
        <taxon>Trematoda</taxon>
        <taxon>Digenea</taxon>
        <taxon>Strigeidida</taxon>
        <taxon>Schistosomatoidea</taxon>
        <taxon>Schistosomatidae</taxon>
        <taxon>Schistosoma</taxon>
    </lineage>
</organism>
<dbReference type="InterPro" id="IPR044926">
    <property type="entry name" value="RGS_subdomain_2"/>
</dbReference>
<feature type="non-terminal residue" evidence="3">
    <location>
        <position position="1225"/>
    </location>
</feature>
<dbReference type="PROSITE" id="PS50132">
    <property type="entry name" value="RGS"/>
    <property type="match status" value="1"/>
</dbReference>
<dbReference type="PANTHER" id="PTHR46583:SF1">
    <property type="entry name" value="REGULATOR OF G-PROTEIN SIGNALING 22"/>
    <property type="match status" value="1"/>
</dbReference>
<dbReference type="EMBL" id="SKCS01000260">
    <property type="protein sequence ID" value="TNN12137.1"/>
    <property type="molecule type" value="Genomic_DNA"/>
</dbReference>
<evidence type="ECO:0000259" key="2">
    <source>
        <dbReference type="PROSITE" id="PS50132"/>
    </source>
</evidence>
<evidence type="ECO:0000256" key="1">
    <source>
        <dbReference type="SAM" id="MobiDB-lite"/>
    </source>
</evidence>
<feature type="compositionally biased region" description="Acidic residues" evidence="1">
    <location>
        <begin position="482"/>
        <end position="497"/>
    </location>
</feature>
<evidence type="ECO:0000313" key="3">
    <source>
        <dbReference type="EMBL" id="TNN12137.1"/>
    </source>
</evidence>
<feature type="region of interest" description="Disordered" evidence="1">
    <location>
        <begin position="474"/>
        <end position="540"/>
    </location>
</feature>
<evidence type="ECO:0000313" key="4">
    <source>
        <dbReference type="Proteomes" id="UP000311919"/>
    </source>
</evidence>
<dbReference type="InterPro" id="IPR016137">
    <property type="entry name" value="RGS"/>
</dbReference>
<dbReference type="GO" id="GO:0009966">
    <property type="term" value="P:regulation of signal transduction"/>
    <property type="evidence" value="ECO:0007669"/>
    <property type="project" value="InterPro"/>
</dbReference>
<dbReference type="GO" id="GO:0001965">
    <property type="term" value="F:G-protein alpha-subunit binding"/>
    <property type="evidence" value="ECO:0007669"/>
    <property type="project" value="InterPro"/>
</dbReference>
<dbReference type="InterPro" id="IPR036305">
    <property type="entry name" value="RGS_sf"/>
</dbReference>
<feature type="domain" description="RGS" evidence="2">
    <location>
        <begin position="999"/>
        <end position="1071"/>
    </location>
</feature>
<feature type="compositionally biased region" description="Polar residues" evidence="1">
    <location>
        <begin position="100"/>
        <end position="124"/>
    </location>
</feature>
<dbReference type="GO" id="GO:0005634">
    <property type="term" value="C:nucleus"/>
    <property type="evidence" value="ECO:0007669"/>
    <property type="project" value="TreeGrafter"/>
</dbReference>
<protein>
    <submittedName>
        <fullName evidence="3">Regulator of G-signaling 22</fullName>
    </submittedName>
</protein>
<dbReference type="PANTHER" id="PTHR46583">
    <property type="entry name" value="REGULATOR OF G-PROTEIN SIGNALING 22"/>
    <property type="match status" value="1"/>
</dbReference>
<keyword evidence="4" id="KW-1185">Reference proteome</keyword>
<dbReference type="Proteomes" id="UP000311919">
    <property type="component" value="Unassembled WGS sequence"/>
</dbReference>
<dbReference type="STRING" id="6182.A0A4Z2D6L4"/>
<feature type="region of interest" description="Disordered" evidence="1">
    <location>
        <begin position="163"/>
        <end position="194"/>
    </location>
</feature>
<feature type="region of interest" description="Disordered" evidence="1">
    <location>
        <begin position="78"/>
        <end position="133"/>
    </location>
</feature>
<reference evidence="3 4" key="1">
    <citation type="submission" date="2019-03" db="EMBL/GenBank/DDBJ databases">
        <title>An improved genome assembly of the fluke Schistosoma japonicum.</title>
        <authorList>
            <person name="Hu W."/>
            <person name="Luo F."/>
            <person name="Yin M."/>
            <person name="Mo X."/>
            <person name="Sun C."/>
            <person name="Wu Q."/>
            <person name="Zhu B."/>
            <person name="Xiang M."/>
            <person name="Wang J."/>
            <person name="Wang Y."/>
            <person name="Zhang T."/>
            <person name="Xu B."/>
            <person name="Zheng H."/>
            <person name="Feng Z."/>
        </authorList>
    </citation>
    <scope>NUCLEOTIDE SEQUENCE [LARGE SCALE GENOMIC DNA]</scope>
    <source>
        <strain evidence="3">HuSjv2</strain>
        <tissue evidence="3">Worms</tissue>
    </source>
</reference>
<dbReference type="AlphaFoldDB" id="A0A4Z2D6L4"/>
<proteinExistence type="predicted"/>
<dbReference type="InterPro" id="IPR042651">
    <property type="entry name" value="Rgs22"/>
</dbReference>
<name>A0A4Z2D6L4_SCHJA</name>